<evidence type="ECO:0000313" key="4">
    <source>
        <dbReference type="Proteomes" id="UP000476176"/>
    </source>
</evidence>
<reference evidence="3 4" key="1">
    <citation type="submission" date="2018-09" db="EMBL/GenBank/DDBJ databases">
        <title>Genomic investigation of the strawberry pathogen Phytophthora fragariae indicates pathogenicity is determined by transcriptional variation in three key races.</title>
        <authorList>
            <person name="Adams T.M."/>
            <person name="Armitage A.D."/>
            <person name="Sobczyk M.K."/>
            <person name="Bates H.J."/>
            <person name="Dunwell J.M."/>
            <person name="Nellist C.F."/>
            <person name="Harrison R.J."/>
        </authorList>
    </citation>
    <scope>NUCLEOTIDE SEQUENCE [LARGE SCALE GENOMIC DNA]</scope>
    <source>
        <strain evidence="2 4">BC-23</strain>
        <strain evidence="1 3">SCRP245</strain>
    </source>
</reference>
<comment type="caution">
    <text evidence="1">The sequence shown here is derived from an EMBL/GenBank/DDBJ whole genome shotgun (WGS) entry which is preliminary data.</text>
</comment>
<organism evidence="1 3">
    <name type="scientific">Phytophthora fragariae</name>
    <dbReference type="NCBI Taxonomy" id="53985"/>
    <lineage>
        <taxon>Eukaryota</taxon>
        <taxon>Sar</taxon>
        <taxon>Stramenopiles</taxon>
        <taxon>Oomycota</taxon>
        <taxon>Peronosporomycetes</taxon>
        <taxon>Peronosporales</taxon>
        <taxon>Peronosporaceae</taxon>
        <taxon>Phytophthora</taxon>
    </lineage>
</organism>
<accession>A0A6A3LG82</accession>
<evidence type="ECO:0000313" key="2">
    <source>
        <dbReference type="EMBL" id="KAE9242766.1"/>
    </source>
</evidence>
<dbReference type="Proteomes" id="UP000476176">
    <property type="component" value="Unassembled WGS sequence"/>
</dbReference>
<gene>
    <name evidence="2" type="ORF">PF004_g6480</name>
    <name evidence="1" type="ORF">PF011_g6390</name>
</gene>
<dbReference type="EMBL" id="QXGC01000261">
    <property type="protein sequence ID" value="KAE9242766.1"/>
    <property type="molecule type" value="Genomic_DNA"/>
</dbReference>
<evidence type="ECO:0000313" key="3">
    <source>
        <dbReference type="Proteomes" id="UP000460718"/>
    </source>
</evidence>
<sequence length="66" mass="7175">MYRAHEPLGGHGKATTDGPEYDGGGLVLFHNEQFLGWLSEDLTPLLLQGVLIHCGASTRLARKESI</sequence>
<dbReference type="EMBL" id="QXFW01000269">
    <property type="protein sequence ID" value="KAE9018109.1"/>
    <property type="molecule type" value="Genomic_DNA"/>
</dbReference>
<proteinExistence type="predicted"/>
<name>A0A6A3LG82_9STRA</name>
<protein>
    <submittedName>
        <fullName evidence="1">Uncharacterized protein</fullName>
    </submittedName>
</protein>
<dbReference type="AlphaFoldDB" id="A0A6A3LG82"/>
<dbReference type="Proteomes" id="UP000460718">
    <property type="component" value="Unassembled WGS sequence"/>
</dbReference>
<evidence type="ECO:0000313" key="1">
    <source>
        <dbReference type="EMBL" id="KAE9018109.1"/>
    </source>
</evidence>